<name>A0A1V8YKT9_9ENTE</name>
<evidence type="ECO:0008006" key="3">
    <source>
        <dbReference type="Google" id="ProtNLM"/>
    </source>
</evidence>
<dbReference type="InterPro" id="IPR008316">
    <property type="entry name" value="UCP029876"/>
</dbReference>
<gene>
    <name evidence="1" type="ORF">BH747_13020</name>
</gene>
<organism evidence="1 2">
    <name type="scientific">Enterococcus villorum</name>
    <dbReference type="NCBI Taxonomy" id="112904"/>
    <lineage>
        <taxon>Bacteria</taxon>
        <taxon>Bacillati</taxon>
        <taxon>Bacillota</taxon>
        <taxon>Bacilli</taxon>
        <taxon>Lactobacillales</taxon>
        <taxon>Enterococcaceae</taxon>
        <taxon>Enterococcus</taxon>
    </lineage>
</organism>
<dbReference type="Proteomes" id="UP000192477">
    <property type="component" value="Unassembled WGS sequence"/>
</dbReference>
<dbReference type="STRING" id="112904.BH747_13020"/>
<reference evidence="1 2" key="1">
    <citation type="journal article" date="2017" name="BMC Microbiol.">
        <title>Comparative genomics of Enterococcus spp. isolated from bovine feces.</title>
        <authorList>
            <person name="Beukers A.G."/>
            <person name="Zaheer R."/>
            <person name="Goji N."/>
            <person name="Amoako K.K."/>
            <person name="Chaves A.V."/>
            <person name="Ward M.P."/>
            <person name="McAllister T.A."/>
        </authorList>
    </citation>
    <scope>NUCLEOTIDE SEQUENCE [LARGE SCALE GENOMIC DNA]</scope>
    <source>
        <strain evidence="1 2">F1129D 143</strain>
    </source>
</reference>
<dbReference type="OrthoDB" id="1711122at2"/>
<dbReference type="SUPFAM" id="SSF158560">
    <property type="entry name" value="BH3980-like"/>
    <property type="match status" value="1"/>
</dbReference>
<dbReference type="RefSeq" id="WP_081184989.1">
    <property type="nucleotide sequence ID" value="NZ_MJEA01000021.1"/>
</dbReference>
<comment type="caution">
    <text evidence="1">The sequence shown here is derived from an EMBL/GenBank/DDBJ whole genome shotgun (WGS) entry which is preliminary data.</text>
</comment>
<dbReference type="Pfam" id="PF06304">
    <property type="entry name" value="DUF1048"/>
    <property type="match status" value="1"/>
</dbReference>
<dbReference type="AlphaFoldDB" id="A0A1V8YKT9"/>
<dbReference type="Gene3D" id="1.10.1900.10">
    <property type="entry name" value="c-terminal domain of poly(a) binding protein"/>
    <property type="match status" value="1"/>
</dbReference>
<protein>
    <recommendedName>
        <fullName evidence="3">Cytoplasmic protein</fullName>
    </recommendedName>
</protein>
<accession>A0A1V8YKT9</accession>
<dbReference type="EMBL" id="MJEA01000021">
    <property type="protein sequence ID" value="OQO68067.1"/>
    <property type="molecule type" value="Genomic_DNA"/>
</dbReference>
<evidence type="ECO:0000313" key="1">
    <source>
        <dbReference type="EMBL" id="OQO68067.1"/>
    </source>
</evidence>
<sequence>MKFYDKVTGNDLRQIFKKFNIRASELPPEYQDIWQKIQGCLWEYSDFSGRNLVPILDGILGLLEESALEGIAVENIIGEDIKEFTTAVATAEGAENLRNKWRNQLNQSVEKKLRK</sequence>
<evidence type="ECO:0000313" key="2">
    <source>
        <dbReference type="Proteomes" id="UP000192477"/>
    </source>
</evidence>
<proteinExistence type="predicted"/>